<organism evidence="2 3">
    <name type="scientific">Linum trigynum</name>
    <dbReference type="NCBI Taxonomy" id="586398"/>
    <lineage>
        <taxon>Eukaryota</taxon>
        <taxon>Viridiplantae</taxon>
        <taxon>Streptophyta</taxon>
        <taxon>Embryophyta</taxon>
        <taxon>Tracheophyta</taxon>
        <taxon>Spermatophyta</taxon>
        <taxon>Magnoliopsida</taxon>
        <taxon>eudicotyledons</taxon>
        <taxon>Gunneridae</taxon>
        <taxon>Pentapetalae</taxon>
        <taxon>rosids</taxon>
        <taxon>fabids</taxon>
        <taxon>Malpighiales</taxon>
        <taxon>Linaceae</taxon>
        <taxon>Linum</taxon>
    </lineage>
</organism>
<dbReference type="AlphaFoldDB" id="A0AAV2GIG0"/>
<reference evidence="2 3" key="1">
    <citation type="submission" date="2024-04" db="EMBL/GenBank/DDBJ databases">
        <authorList>
            <person name="Fracassetti M."/>
        </authorList>
    </citation>
    <scope>NUCLEOTIDE SEQUENCE [LARGE SCALE GENOMIC DNA]</scope>
</reference>
<keyword evidence="3" id="KW-1185">Reference proteome</keyword>
<accession>A0AAV2GIG0</accession>
<proteinExistence type="predicted"/>
<dbReference type="EMBL" id="OZ034822">
    <property type="protein sequence ID" value="CAL1410251.1"/>
    <property type="molecule type" value="Genomic_DNA"/>
</dbReference>
<dbReference type="Proteomes" id="UP001497516">
    <property type="component" value="Chromosome 9"/>
</dbReference>
<feature type="region of interest" description="Disordered" evidence="1">
    <location>
        <begin position="76"/>
        <end position="102"/>
    </location>
</feature>
<gene>
    <name evidence="2" type="ORF">LTRI10_LOCUS49686</name>
</gene>
<evidence type="ECO:0000313" key="2">
    <source>
        <dbReference type="EMBL" id="CAL1410251.1"/>
    </source>
</evidence>
<feature type="region of interest" description="Disordered" evidence="1">
    <location>
        <begin position="1"/>
        <end position="57"/>
    </location>
</feature>
<evidence type="ECO:0000256" key="1">
    <source>
        <dbReference type="SAM" id="MobiDB-lite"/>
    </source>
</evidence>
<name>A0AAV2GIG0_9ROSI</name>
<sequence length="102" mass="11896">MKQRTEPPRPSLQPFTSCRRRHHRPRRAATITSALHLVPSPPSSSSPRRHHRSPPSSINFALRLWVRSFCSSNCRHRRPHSIHSYDQPKTKTNFRNRGIATK</sequence>
<feature type="compositionally biased region" description="Basic residues" evidence="1">
    <location>
        <begin position="18"/>
        <end position="27"/>
    </location>
</feature>
<evidence type="ECO:0000313" key="3">
    <source>
        <dbReference type="Proteomes" id="UP001497516"/>
    </source>
</evidence>
<protein>
    <submittedName>
        <fullName evidence="2">Uncharacterized protein</fullName>
    </submittedName>
</protein>